<organism evidence="9 10">
    <name type="scientific">Rivihabitans pingtungensis</name>
    <dbReference type="NCBI Taxonomy" id="1054498"/>
    <lineage>
        <taxon>Bacteria</taxon>
        <taxon>Pseudomonadati</taxon>
        <taxon>Pseudomonadota</taxon>
        <taxon>Betaproteobacteria</taxon>
        <taxon>Neisseriales</taxon>
        <taxon>Aquaspirillaceae</taxon>
        <taxon>Rivihabitans</taxon>
    </lineage>
</organism>
<dbReference type="GO" id="GO:0005737">
    <property type="term" value="C:cytoplasm"/>
    <property type="evidence" value="ECO:0007669"/>
    <property type="project" value="UniProtKB-SubCell"/>
</dbReference>
<feature type="domain" description="RecX third three-helical" evidence="7">
    <location>
        <begin position="106"/>
        <end position="150"/>
    </location>
</feature>
<dbReference type="InterPro" id="IPR036388">
    <property type="entry name" value="WH-like_DNA-bd_sf"/>
</dbReference>
<reference evidence="9 10" key="1">
    <citation type="submission" date="2018-05" db="EMBL/GenBank/DDBJ databases">
        <title>Genomic Encyclopedia of Type Strains, Phase IV (KMG-IV): sequencing the most valuable type-strain genomes for metagenomic binning, comparative biology and taxonomic classification.</title>
        <authorList>
            <person name="Goeker M."/>
        </authorList>
    </citation>
    <scope>NUCLEOTIDE SEQUENCE [LARGE SCALE GENOMIC DNA]</scope>
    <source>
        <strain evidence="9 10">DSM 29661</strain>
    </source>
</reference>
<evidence type="ECO:0000256" key="5">
    <source>
        <dbReference type="HAMAP-Rule" id="MF_01114"/>
    </source>
</evidence>
<keyword evidence="10" id="KW-1185">Reference proteome</keyword>
<evidence type="ECO:0000259" key="6">
    <source>
        <dbReference type="Pfam" id="PF02631"/>
    </source>
</evidence>
<dbReference type="RefSeq" id="WP_110390070.1">
    <property type="nucleotide sequence ID" value="NZ_QJKI01000004.1"/>
</dbReference>
<dbReference type="EMBL" id="QJKI01000004">
    <property type="protein sequence ID" value="PXX80381.1"/>
    <property type="molecule type" value="Genomic_DNA"/>
</dbReference>
<dbReference type="Pfam" id="PF02631">
    <property type="entry name" value="RecX_HTH2"/>
    <property type="match status" value="1"/>
</dbReference>
<dbReference type="NCBIfam" id="NF001055">
    <property type="entry name" value="PRK00117.2-5"/>
    <property type="match status" value="1"/>
</dbReference>
<evidence type="ECO:0000256" key="4">
    <source>
        <dbReference type="ARBA" id="ARBA00022490"/>
    </source>
</evidence>
<dbReference type="PANTHER" id="PTHR33602">
    <property type="entry name" value="REGULATORY PROTEIN RECX FAMILY PROTEIN"/>
    <property type="match status" value="1"/>
</dbReference>
<evidence type="ECO:0000256" key="3">
    <source>
        <dbReference type="ARBA" id="ARBA00018111"/>
    </source>
</evidence>
<dbReference type="PANTHER" id="PTHR33602:SF1">
    <property type="entry name" value="REGULATORY PROTEIN RECX FAMILY PROTEIN"/>
    <property type="match status" value="1"/>
</dbReference>
<dbReference type="Proteomes" id="UP000247555">
    <property type="component" value="Unassembled WGS sequence"/>
</dbReference>
<gene>
    <name evidence="5" type="primary">recX</name>
    <name evidence="9" type="ORF">DFR34_104160</name>
</gene>
<dbReference type="GO" id="GO:0006282">
    <property type="term" value="P:regulation of DNA repair"/>
    <property type="evidence" value="ECO:0007669"/>
    <property type="project" value="UniProtKB-UniRule"/>
</dbReference>
<comment type="function">
    <text evidence="5">Modulates RecA activity.</text>
</comment>
<evidence type="ECO:0000256" key="2">
    <source>
        <dbReference type="ARBA" id="ARBA00009695"/>
    </source>
</evidence>
<dbReference type="InterPro" id="IPR053926">
    <property type="entry name" value="RecX_HTH_1st"/>
</dbReference>
<name>A0A318KRD7_9NEIS</name>
<feature type="domain" description="RecX first three-helical" evidence="8">
    <location>
        <begin position="9"/>
        <end position="49"/>
    </location>
</feature>
<evidence type="ECO:0000256" key="1">
    <source>
        <dbReference type="ARBA" id="ARBA00004496"/>
    </source>
</evidence>
<dbReference type="OrthoDB" id="5295441at2"/>
<keyword evidence="4 5" id="KW-0963">Cytoplasm</keyword>
<proteinExistence type="inferred from homology"/>
<accession>A0A318KRD7</accession>
<comment type="subcellular location">
    <subcellularLocation>
        <location evidence="1 5">Cytoplasm</location>
    </subcellularLocation>
</comment>
<dbReference type="InterPro" id="IPR053925">
    <property type="entry name" value="RecX_HTH_3rd"/>
</dbReference>
<comment type="caution">
    <text evidence="9">The sequence shown here is derived from an EMBL/GenBank/DDBJ whole genome shotgun (WGS) entry which is preliminary data.</text>
</comment>
<evidence type="ECO:0000259" key="8">
    <source>
        <dbReference type="Pfam" id="PF21982"/>
    </source>
</evidence>
<feature type="domain" description="RecX second three-helical" evidence="6">
    <location>
        <begin position="56"/>
        <end position="95"/>
    </location>
</feature>
<dbReference type="Pfam" id="PF21981">
    <property type="entry name" value="RecX_HTH3"/>
    <property type="match status" value="1"/>
</dbReference>
<protein>
    <recommendedName>
        <fullName evidence="3 5">Regulatory protein RecX</fullName>
    </recommendedName>
</protein>
<evidence type="ECO:0000259" key="7">
    <source>
        <dbReference type="Pfam" id="PF21981"/>
    </source>
</evidence>
<comment type="similarity">
    <text evidence="2 5">Belongs to the RecX family.</text>
</comment>
<dbReference type="Pfam" id="PF21982">
    <property type="entry name" value="RecX_HTH1"/>
    <property type="match status" value="1"/>
</dbReference>
<evidence type="ECO:0000313" key="10">
    <source>
        <dbReference type="Proteomes" id="UP000247555"/>
    </source>
</evidence>
<dbReference type="HAMAP" id="MF_01114">
    <property type="entry name" value="RecX"/>
    <property type="match status" value="1"/>
</dbReference>
<dbReference type="InterPro" id="IPR053924">
    <property type="entry name" value="RecX_HTH_2nd"/>
</dbReference>
<evidence type="ECO:0000313" key="9">
    <source>
        <dbReference type="EMBL" id="PXX80381.1"/>
    </source>
</evidence>
<sequence length="156" mass="17491">MTEAVAAWRRKAVDLLARREYSRAELARKLAGREADIDRAALDAVLDELAACGWQSDARFAQMWIQAHAARHGAQRLRQDLRQRGVATADIDAALAEHQAAEPEQDELSRARAAWARKFTALPANREDYARQYRFLASRGFASSVVSKVLSGRDRD</sequence>
<dbReference type="InterPro" id="IPR003783">
    <property type="entry name" value="Regulatory_RecX"/>
</dbReference>
<dbReference type="Gene3D" id="1.10.10.10">
    <property type="entry name" value="Winged helix-like DNA-binding domain superfamily/Winged helix DNA-binding domain"/>
    <property type="match status" value="3"/>
</dbReference>
<dbReference type="AlphaFoldDB" id="A0A318KRD7"/>